<proteinExistence type="predicted"/>
<dbReference type="EMBL" id="CAJVPM010000463">
    <property type="protein sequence ID" value="CAG8444975.1"/>
    <property type="molecule type" value="Genomic_DNA"/>
</dbReference>
<name>A0ACA9K0A1_9GLOM</name>
<organism evidence="1 2">
    <name type="scientific">Scutellospora calospora</name>
    <dbReference type="NCBI Taxonomy" id="85575"/>
    <lineage>
        <taxon>Eukaryota</taxon>
        <taxon>Fungi</taxon>
        <taxon>Fungi incertae sedis</taxon>
        <taxon>Mucoromycota</taxon>
        <taxon>Glomeromycotina</taxon>
        <taxon>Glomeromycetes</taxon>
        <taxon>Diversisporales</taxon>
        <taxon>Gigasporaceae</taxon>
        <taxon>Scutellospora</taxon>
    </lineage>
</organism>
<keyword evidence="2" id="KW-1185">Reference proteome</keyword>
<reference evidence="1" key="1">
    <citation type="submission" date="2021-06" db="EMBL/GenBank/DDBJ databases">
        <authorList>
            <person name="Kallberg Y."/>
            <person name="Tangrot J."/>
            <person name="Rosling A."/>
        </authorList>
    </citation>
    <scope>NUCLEOTIDE SEQUENCE</scope>
    <source>
        <strain evidence="1">AU212A</strain>
    </source>
</reference>
<gene>
    <name evidence="1" type="ORF">SCALOS_LOCUS869</name>
</gene>
<dbReference type="Proteomes" id="UP000789860">
    <property type="component" value="Unassembled WGS sequence"/>
</dbReference>
<accession>A0ACA9K0A1</accession>
<protein>
    <submittedName>
        <fullName evidence="1">4478_t:CDS:1</fullName>
    </submittedName>
</protein>
<sequence length="483" mass="56316">METHQNTPNSSKPLYYEVFEPVDENLKIEHAIDGINKFTIKDDDMEEFTVKDDNMEEVNESTGEFIIKDVKMEEINKFTIKDDKTKHVRDLLKKRTKKCPNTVCRCEKRLEFIKNCEQCKYLTKCEVEAPLICNDCLHEVLEREFTNWTSGNLLVNKFIQKAQRSLSYIRYPEWILYSFFTGIECVKRGEFGAAFSAIWIQGAKKHEKLDNKSYYFRSDPCAVVLKTLKDMEQFSFLEKQFRNKYCCNLYGVTKNPSTLEYMLVEPTSLCDRCLPNLLENEFSKWTSGNKQIDAFIQEAQGSSTYLKYPEWIPYSSFTEVEFVNKGGFGYVYSAKWDKGIKCFSTIDGNVYHTRSDPCTVALKQLKGEKNDIQFFLKERLFDYYAQLIDIGGIGRRFLGVGGFRGIITLKNINFSHCQEPKLKRELDNSDNATIIYNIMKWKPDIPIHVDAVYNSRMISISHGTSYVSRQNEMTLQYEICDIP</sequence>
<comment type="caution">
    <text evidence="1">The sequence shown here is derived from an EMBL/GenBank/DDBJ whole genome shotgun (WGS) entry which is preliminary data.</text>
</comment>
<evidence type="ECO:0000313" key="2">
    <source>
        <dbReference type="Proteomes" id="UP000789860"/>
    </source>
</evidence>
<evidence type="ECO:0000313" key="1">
    <source>
        <dbReference type="EMBL" id="CAG8444975.1"/>
    </source>
</evidence>